<feature type="chain" id="PRO_5038312542" evidence="1">
    <location>
        <begin position="18"/>
        <end position="167"/>
    </location>
</feature>
<evidence type="ECO:0000313" key="4">
    <source>
        <dbReference type="Proteomes" id="UP000468828"/>
    </source>
</evidence>
<feature type="signal peptide" evidence="1">
    <location>
        <begin position="1"/>
        <end position="17"/>
    </location>
</feature>
<protein>
    <submittedName>
        <fullName evidence="2">Uncharacterized protein</fullName>
    </submittedName>
</protein>
<dbReference type="Proteomes" id="UP000471152">
    <property type="component" value="Unassembled WGS sequence"/>
</dbReference>
<reference evidence="3 5" key="2">
    <citation type="submission" date="2020-02" db="EMBL/GenBank/DDBJ databases">
        <title>The WGS of Modestobacter muralis DSM 100205.</title>
        <authorList>
            <person name="Jiang Z."/>
        </authorList>
    </citation>
    <scope>NUCLEOTIDE SEQUENCE [LARGE SCALE GENOMIC DNA]</scope>
    <source>
        <strain evidence="3 5">DSM 100205</strain>
    </source>
</reference>
<comment type="caution">
    <text evidence="2">The sequence shown here is derived from an EMBL/GenBank/DDBJ whole genome shotgun (WGS) entry which is preliminary data.</text>
</comment>
<accession>A0A6P0EMV7</accession>
<reference evidence="2 4" key="1">
    <citation type="submission" date="2020-01" db="EMBL/GenBank/DDBJ databases">
        <title>the WGS Modestobacter muralis CPCC 204518.</title>
        <authorList>
            <person name="Jiang Z."/>
        </authorList>
    </citation>
    <scope>NUCLEOTIDE SEQUENCE [LARGE SCALE GENOMIC DNA]</scope>
    <source>
        <strain evidence="2 4">DSM 100205</strain>
    </source>
</reference>
<sequence>MSRPLVLAAVLPALALAGCAGTPEVNGAVGITVTADGAPVAVVEICRGSVQELGVAGPNRGQQPNEVHADLVAAAPVRASTTVVLAAPGEDWQGTPLRAPLDDDLYVVLAGDHEEDSELTQADFRVAELDALTPDTVQYSVYDDDRGPRSVQAPLADFHDLACRTRG</sequence>
<evidence type="ECO:0000313" key="3">
    <source>
        <dbReference type="EMBL" id="NEN49649.1"/>
    </source>
</evidence>
<evidence type="ECO:0000313" key="2">
    <source>
        <dbReference type="EMBL" id="NEK92882.1"/>
    </source>
</evidence>
<dbReference type="RefSeq" id="WP_163609349.1">
    <property type="nucleotide sequence ID" value="NZ_JAAGWB010000005.1"/>
</dbReference>
<dbReference type="Proteomes" id="UP000468828">
    <property type="component" value="Unassembled WGS sequence"/>
</dbReference>
<organism evidence="2 4">
    <name type="scientific">Modestobacter muralis</name>
    <dbReference type="NCBI Taxonomy" id="1608614"/>
    <lineage>
        <taxon>Bacteria</taxon>
        <taxon>Bacillati</taxon>
        <taxon>Actinomycetota</taxon>
        <taxon>Actinomycetes</taxon>
        <taxon>Geodermatophilales</taxon>
        <taxon>Geodermatophilaceae</taxon>
        <taxon>Modestobacter</taxon>
    </lineage>
</organism>
<dbReference type="PROSITE" id="PS51257">
    <property type="entry name" value="PROKAR_LIPOPROTEIN"/>
    <property type="match status" value="1"/>
</dbReference>
<dbReference type="AlphaFoldDB" id="A0A6P0EMV7"/>
<name>A0A6P0EMV7_9ACTN</name>
<keyword evidence="1" id="KW-0732">Signal</keyword>
<evidence type="ECO:0000256" key="1">
    <source>
        <dbReference type="SAM" id="SignalP"/>
    </source>
</evidence>
<gene>
    <name evidence="3" type="ORF">G3R41_01665</name>
    <name evidence="2" type="ORF">GCU67_01665</name>
</gene>
<keyword evidence="4" id="KW-1185">Reference proteome</keyword>
<dbReference type="EMBL" id="JAAGWH010000005">
    <property type="protein sequence ID" value="NEK92882.1"/>
    <property type="molecule type" value="Genomic_DNA"/>
</dbReference>
<dbReference type="EMBL" id="JAAGWB010000005">
    <property type="protein sequence ID" value="NEN49649.1"/>
    <property type="molecule type" value="Genomic_DNA"/>
</dbReference>
<proteinExistence type="predicted"/>
<evidence type="ECO:0000313" key="5">
    <source>
        <dbReference type="Proteomes" id="UP000471152"/>
    </source>
</evidence>